<dbReference type="CDD" id="cd06567">
    <property type="entry name" value="Peptidase_S41"/>
    <property type="match status" value="1"/>
</dbReference>
<feature type="signal peptide" evidence="2">
    <location>
        <begin position="1"/>
        <end position="40"/>
    </location>
</feature>
<protein>
    <submittedName>
        <fullName evidence="4">Peptidase S41</fullName>
    </submittedName>
</protein>
<evidence type="ECO:0000256" key="2">
    <source>
        <dbReference type="SAM" id="SignalP"/>
    </source>
</evidence>
<evidence type="ECO:0000259" key="3">
    <source>
        <dbReference type="PROSITE" id="PS50106"/>
    </source>
</evidence>
<dbReference type="PANTHER" id="PTHR32060">
    <property type="entry name" value="TAIL-SPECIFIC PROTEASE"/>
    <property type="match status" value="1"/>
</dbReference>
<dbReference type="InterPro" id="IPR041489">
    <property type="entry name" value="PDZ_6"/>
</dbReference>
<organism evidence="4 5">
    <name type="scientific">Deinococcus knuensis</name>
    <dbReference type="NCBI Taxonomy" id="1837380"/>
    <lineage>
        <taxon>Bacteria</taxon>
        <taxon>Thermotogati</taxon>
        <taxon>Deinococcota</taxon>
        <taxon>Deinococci</taxon>
        <taxon>Deinococcales</taxon>
        <taxon>Deinococcaceae</taxon>
        <taxon>Deinococcus</taxon>
    </lineage>
</organism>
<dbReference type="Proteomes" id="UP000620633">
    <property type="component" value="Unassembled WGS sequence"/>
</dbReference>
<comment type="caution">
    <text evidence="4">The sequence shown here is derived from an EMBL/GenBank/DDBJ whole genome shotgun (WGS) entry which is preliminary data.</text>
</comment>
<gene>
    <name evidence="4" type="ORF">GCM10008961_03150</name>
</gene>
<sequence length="473" mass="50024">MQVPFNPPPRRQVPLNPIRRRRTWSALTAALLCAALPLAAASPATDLYRDATTRVLRDYYGWSTADLKALTEQYGRTLEERCAPAGDACPFETAREVLTELFTQVGDAHTSVRDPESALRLREVQENLAVPRTGARVVSVPGGLLVASVMPGSPAEQAGLRPFDLLTRVNGAPAGKNPDPTPSADTGNGTGAGTQDDQAAPGTDLLGAREFTRLERAAQPIQVEVTAPGRAPRPLTLTTATLRARDEPTLNWVGPDRRTALISVASFLPSDTAAQFLARVREAEREGARALLIDLRFNGGGSLTQCVAAASIFAPTQYRSRFRTGGTMYAGIEGRPAGPQDRQRPPDTAVWRGPAAVLVGPNTASCSEVFTYYAQRAGALAVGEVTRGVGNSGVTLEPLPDGGMVSVTVLRAYWPDGTPLPAHVTPDVPAPTDLRALTTQGQDTCLNAALNALNTRTGHLPAPATSSAAPQRP</sequence>
<dbReference type="InterPro" id="IPR029045">
    <property type="entry name" value="ClpP/crotonase-like_dom_sf"/>
</dbReference>
<dbReference type="SMART" id="SM00245">
    <property type="entry name" value="TSPc"/>
    <property type="match status" value="1"/>
</dbReference>
<feature type="region of interest" description="Disordered" evidence="1">
    <location>
        <begin position="169"/>
        <end position="202"/>
    </location>
</feature>
<feature type="compositionally biased region" description="Polar residues" evidence="1">
    <location>
        <begin position="183"/>
        <end position="197"/>
    </location>
</feature>
<evidence type="ECO:0000313" key="4">
    <source>
        <dbReference type="EMBL" id="GGS15180.1"/>
    </source>
</evidence>
<reference evidence="5" key="1">
    <citation type="journal article" date="2019" name="Int. J. Syst. Evol. Microbiol.">
        <title>The Global Catalogue of Microorganisms (GCM) 10K type strain sequencing project: providing services to taxonomists for standard genome sequencing and annotation.</title>
        <authorList>
            <consortium name="The Broad Institute Genomics Platform"/>
            <consortium name="The Broad Institute Genome Sequencing Center for Infectious Disease"/>
            <person name="Wu L."/>
            <person name="Ma J."/>
        </authorList>
    </citation>
    <scope>NUCLEOTIDE SEQUENCE [LARGE SCALE GENOMIC DNA]</scope>
    <source>
        <strain evidence="5">JCM 31406</strain>
    </source>
</reference>
<keyword evidence="5" id="KW-1185">Reference proteome</keyword>
<dbReference type="Pfam" id="PF03572">
    <property type="entry name" value="Peptidase_S41"/>
    <property type="match status" value="1"/>
</dbReference>
<name>A0ABQ2SD87_9DEIO</name>
<evidence type="ECO:0000313" key="5">
    <source>
        <dbReference type="Proteomes" id="UP000620633"/>
    </source>
</evidence>
<dbReference type="InterPro" id="IPR036034">
    <property type="entry name" value="PDZ_sf"/>
</dbReference>
<dbReference type="Pfam" id="PF17820">
    <property type="entry name" value="PDZ_6"/>
    <property type="match status" value="1"/>
</dbReference>
<dbReference type="EMBL" id="BMQO01000001">
    <property type="protein sequence ID" value="GGS15180.1"/>
    <property type="molecule type" value="Genomic_DNA"/>
</dbReference>
<keyword evidence="2" id="KW-0732">Signal</keyword>
<feature type="domain" description="PDZ" evidence="3">
    <location>
        <begin position="118"/>
        <end position="173"/>
    </location>
</feature>
<dbReference type="PROSITE" id="PS50106">
    <property type="entry name" value="PDZ"/>
    <property type="match status" value="1"/>
</dbReference>
<dbReference type="SUPFAM" id="SSF52096">
    <property type="entry name" value="ClpP/crotonase"/>
    <property type="match status" value="1"/>
</dbReference>
<dbReference type="InterPro" id="IPR005151">
    <property type="entry name" value="Tail-specific_protease"/>
</dbReference>
<dbReference type="Gene3D" id="3.90.226.10">
    <property type="entry name" value="2-enoyl-CoA Hydratase, Chain A, domain 1"/>
    <property type="match status" value="1"/>
</dbReference>
<feature type="chain" id="PRO_5045593072" evidence="2">
    <location>
        <begin position="41"/>
        <end position="473"/>
    </location>
</feature>
<dbReference type="PANTHER" id="PTHR32060:SF30">
    <property type="entry name" value="CARBOXY-TERMINAL PROCESSING PROTEASE CTPA"/>
    <property type="match status" value="1"/>
</dbReference>
<dbReference type="SUPFAM" id="SSF50156">
    <property type="entry name" value="PDZ domain-like"/>
    <property type="match status" value="1"/>
</dbReference>
<evidence type="ECO:0000256" key="1">
    <source>
        <dbReference type="SAM" id="MobiDB-lite"/>
    </source>
</evidence>
<proteinExistence type="predicted"/>
<accession>A0ABQ2SD87</accession>
<dbReference type="InterPro" id="IPR001478">
    <property type="entry name" value="PDZ"/>
</dbReference>
<dbReference type="Gene3D" id="2.30.42.10">
    <property type="match status" value="1"/>
</dbReference>